<dbReference type="InterPro" id="IPR023058">
    <property type="entry name" value="PPIase_PpiC_CS"/>
</dbReference>
<organism evidence="14 15">
    <name type="scientific">Flavobacterium terrae</name>
    <dbReference type="NCBI Taxonomy" id="415425"/>
    <lineage>
        <taxon>Bacteria</taxon>
        <taxon>Pseudomonadati</taxon>
        <taxon>Bacteroidota</taxon>
        <taxon>Flavobacteriia</taxon>
        <taxon>Flavobacteriales</taxon>
        <taxon>Flavobacteriaceae</taxon>
        <taxon>Flavobacterium</taxon>
    </lineage>
</organism>
<dbReference type="RefSeq" id="WP_073308820.1">
    <property type="nucleotide sequence ID" value="NZ_FQZI01000001.1"/>
</dbReference>
<dbReference type="PANTHER" id="PTHR47529:SF1">
    <property type="entry name" value="PERIPLASMIC CHAPERONE PPID"/>
    <property type="match status" value="1"/>
</dbReference>
<dbReference type="InterPro" id="IPR027304">
    <property type="entry name" value="Trigger_fact/SurA_dom_sf"/>
</dbReference>
<protein>
    <recommendedName>
        <fullName evidence="9">Periplasmic chaperone PpiD</fullName>
    </recommendedName>
    <alternativeName>
        <fullName evidence="10">Periplasmic folding chaperone</fullName>
    </alternativeName>
</protein>
<evidence type="ECO:0000256" key="6">
    <source>
        <dbReference type="ARBA" id="ARBA00023136"/>
    </source>
</evidence>
<keyword evidence="3" id="KW-0997">Cell inner membrane</keyword>
<dbReference type="PANTHER" id="PTHR47529">
    <property type="entry name" value="PEPTIDYL-PROLYL CIS-TRANS ISOMERASE D"/>
    <property type="match status" value="1"/>
</dbReference>
<keyword evidence="5 12" id="KW-1133">Transmembrane helix</keyword>
<accession>A0A1M6BKI9</accession>
<keyword evidence="15" id="KW-1185">Reference proteome</keyword>
<evidence type="ECO:0000256" key="9">
    <source>
        <dbReference type="ARBA" id="ARBA00040743"/>
    </source>
</evidence>
<evidence type="ECO:0000256" key="11">
    <source>
        <dbReference type="PROSITE-ProRule" id="PRU00278"/>
    </source>
</evidence>
<keyword evidence="4 12" id="KW-0812">Transmembrane</keyword>
<dbReference type="Gene3D" id="3.10.50.40">
    <property type="match status" value="1"/>
</dbReference>
<dbReference type="AlphaFoldDB" id="A0A1M6BKI9"/>
<feature type="domain" description="PpiC" evidence="13">
    <location>
        <begin position="345"/>
        <end position="449"/>
    </location>
</feature>
<dbReference type="InterPro" id="IPR000297">
    <property type="entry name" value="PPIase_PpiC"/>
</dbReference>
<dbReference type="PROSITE" id="PS01096">
    <property type="entry name" value="PPIC_PPIASE_1"/>
    <property type="match status" value="1"/>
</dbReference>
<evidence type="ECO:0000256" key="3">
    <source>
        <dbReference type="ARBA" id="ARBA00022519"/>
    </source>
</evidence>
<keyword evidence="2" id="KW-1003">Cell membrane</keyword>
<feature type="transmembrane region" description="Helical" evidence="12">
    <location>
        <begin position="12"/>
        <end position="31"/>
    </location>
</feature>
<evidence type="ECO:0000256" key="7">
    <source>
        <dbReference type="ARBA" id="ARBA00023186"/>
    </source>
</evidence>
<reference evidence="15" key="1">
    <citation type="submission" date="2016-11" db="EMBL/GenBank/DDBJ databases">
        <authorList>
            <person name="Varghese N."/>
            <person name="Submissions S."/>
        </authorList>
    </citation>
    <scope>NUCLEOTIDE SEQUENCE [LARGE SCALE GENOMIC DNA]</scope>
    <source>
        <strain evidence="15">DSM 18829</strain>
    </source>
</reference>
<keyword evidence="11" id="KW-0697">Rotamase</keyword>
<evidence type="ECO:0000259" key="13">
    <source>
        <dbReference type="PROSITE" id="PS50198"/>
    </source>
</evidence>
<dbReference type="EMBL" id="FQZI01000001">
    <property type="protein sequence ID" value="SHI49300.1"/>
    <property type="molecule type" value="Genomic_DNA"/>
</dbReference>
<dbReference type="PROSITE" id="PS50198">
    <property type="entry name" value="PPIC_PPIASE_2"/>
    <property type="match status" value="1"/>
</dbReference>
<comment type="similarity">
    <text evidence="8">Belongs to the PpiD chaperone family.</text>
</comment>
<evidence type="ECO:0000256" key="1">
    <source>
        <dbReference type="ARBA" id="ARBA00004382"/>
    </source>
</evidence>
<dbReference type="GO" id="GO:0003755">
    <property type="term" value="F:peptidyl-prolyl cis-trans isomerase activity"/>
    <property type="evidence" value="ECO:0007669"/>
    <property type="project" value="UniProtKB-KW"/>
</dbReference>
<keyword evidence="7" id="KW-0143">Chaperone</keyword>
<comment type="subcellular location">
    <subcellularLocation>
        <location evidence="1">Cell inner membrane</location>
        <topology evidence="1">Single-pass type II membrane protein</topology>
        <orientation evidence="1">Periplasmic side</orientation>
    </subcellularLocation>
</comment>
<dbReference type="OrthoDB" id="9812372at2"/>
<sequence length="697" mass="76676">MAVLSKIRQRSLLVIAIVGLSLFAFIIGALIENKGFGTGTRNAGTINGVDIPFEDFRIKVDNAQKSQQGVTMMQATNGVWEQEVRRVLLEGQYEKLGLRIGDDQLINLIKEDPQFAQNPQFLNAAGKFDKAKFNEFIGSIKNSSPERWQQWLAYEKSLSQFAVEQMYNTMVKSGFYTTQSEGKFNYELENNKVTFDLVSVPYSTIDDKKVELTNEEVLAYMKKNEKKYKAEESREIEFVLIEDKPSAEDEKAIKDKVNALMNSSVVYNATTGKNDTVAGFRNTTNVIDFVNTNSDIKYDSTYIAKKDLPVEHAEAIFNTPQGGTYGPYMFGDYYCISKSLGKKSAINAKASHILLSYKGAARSQATRTKEEAKAKAEELLAQLQANPGSFAMLAFTNSDDSSKQQGGDLGYFSKGQMTKNFENFVFGNPVGKIGLVETEFGYHIINVTDKQDGIRLATIAQKIIPSEATSDAVFTKATKFEMAANEKDFETAAKDNKLTIAPLAKVLALDENIQGIGNQREIVRWAFSAKEGEIKRFNTQAGSVVARLKKINEEGLMPIEDAKNAFGMKLRNEKKAKLIEVKMTGTTLEAVSKATGSPVKEAKDVAASGSFIETIGPEPKVVGTAFSLKTGVVSQTIAGNSGVFKIKVKSTVKAPAVKDYNEVASRVNSQSKGSAAGRVYGALRKNADIQDNRAEFN</sequence>
<evidence type="ECO:0000256" key="4">
    <source>
        <dbReference type="ARBA" id="ARBA00022692"/>
    </source>
</evidence>
<keyword evidence="6 12" id="KW-0472">Membrane</keyword>
<dbReference type="InterPro" id="IPR052029">
    <property type="entry name" value="PpiD_chaperone"/>
</dbReference>
<dbReference type="InterPro" id="IPR046357">
    <property type="entry name" value="PPIase_dom_sf"/>
</dbReference>
<gene>
    <name evidence="14" type="ORF">SAMN05444363_0820</name>
</gene>
<dbReference type="GO" id="GO:0005886">
    <property type="term" value="C:plasma membrane"/>
    <property type="evidence" value="ECO:0007669"/>
    <property type="project" value="UniProtKB-SubCell"/>
</dbReference>
<evidence type="ECO:0000256" key="10">
    <source>
        <dbReference type="ARBA" id="ARBA00042775"/>
    </source>
</evidence>
<evidence type="ECO:0000313" key="14">
    <source>
        <dbReference type="EMBL" id="SHI49300.1"/>
    </source>
</evidence>
<dbReference type="SUPFAM" id="SSF54534">
    <property type="entry name" value="FKBP-like"/>
    <property type="match status" value="1"/>
</dbReference>
<dbReference type="Pfam" id="PF13623">
    <property type="entry name" value="SurA_N_2"/>
    <property type="match status" value="1"/>
</dbReference>
<name>A0A1M6BKI9_9FLAO</name>
<evidence type="ECO:0000256" key="12">
    <source>
        <dbReference type="SAM" id="Phobius"/>
    </source>
</evidence>
<evidence type="ECO:0000256" key="2">
    <source>
        <dbReference type="ARBA" id="ARBA00022475"/>
    </source>
</evidence>
<dbReference type="Proteomes" id="UP000184488">
    <property type="component" value="Unassembled WGS sequence"/>
</dbReference>
<dbReference type="STRING" id="415425.SAMN05444363_0820"/>
<keyword evidence="11 14" id="KW-0413">Isomerase</keyword>
<dbReference type="SUPFAM" id="SSF109998">
    <property type="entry name" value="Triger factor/SurA peptide-binding domain-like"/>
    <property type="match status" value="1"/>
</dbReference>
<proteinExistence type="inferred from homology"/>
<evidence type="ECO:0000256" key="8">
    <source>
        <dbReference type="ARBA" id="ARBA00038408"/>
    </source>
</evidence>
<dbReference type="Pfam" id="PF13616">
    <property type="entry name" value="Rotamase_3"/>
    <property type="match status" value="1"/>
</dbReference>
<evidence type="ECO:0000313" key="15">
    <source>
        <dbReference type="Proteomes" id="UP000184488"/>
    </source>
</evidence>
<evidence type="ECO:0000256" key="5">
    <source>
        <dbReference type="ARBA" id="ARBA00022989"/>
    </source>
</evidence>